<dbReference type="InterPro" id="IPR004045">
    <property type="entry name" value="Glutathione_S-Trfase_N"/>
</dbReference>
<dbReference type="Gene3D" id="3.40.30.10">
    <property type="entry name" value="Glutaredoxin"/>
    <property type="match status" value="1"/>
</dbReference>
<gene>
    <name evidence="5 6 7 8 9" type="primary">LOC113507103</name>
</gene>
<dbReference type="InterPro" id="IPR036282">
    <property type="entry name" value="Glutathione-S-Trfase_C_sf"/>
</dbReference>
<feature type="domain" description="GST C-terminal" evidence="3">
    <location>
        <begin position="88"/>
        <end position="216"/>
    </location>
</feature>
<dbReference type="CTD" id="40858"/>
<dbReference type="PANTHER" id="PTHR43969">
    <property type="entry name" value="GLUTATHIONE S TRANSFERASE D10, ISOFORM A-RELATED"/>
    <property type="match status" value="1"/>
</dbReference>
<dbReference type="Proteomes" id="UP000322000">
    <property type="component" value="Unplaced"/>
</dbReference>
<dbReference type="FunFam" id="3.40.30.10:FF:000295">
    <property type="entry name" value="Glutathione S-transferase unclassified 1"/>
    <property type="match status" value="1"/>
</dbReference>
<dbReference type="SFLD" id="SFLDG00358">
    <property type="entry name" value="Main_(cytGST)"/>
    <property type="match status" value="1"/>
</dbReference>
<evidence type="ECO:0000256" key="1">
    <source>
        <dbReference type="RuleBase" id="RU003494"/>
    </source>
</evidence>
<dbReference type="KEGG" id="tnl:113507103"/>
<dbReference type="SUPFAM" id="SSF52833">
    <property type="entry name" value="Thioredoxin-like"/>
    <property type="match status" value="1"/>
</dbReference>
<reference evidence="5 6" key="1">
    <citation type="submission" date="2025-04" db="UniProtKB">
        <authorList>
            <consortium name="RefSeq"/>
        </authorList>
    </citation>
    <scope>IDENTIFICATION</scope>
</reference>
<dbReference type="Pfam" id="PF00043">
    <property type="entry name" value="GST_C"/>
    <property type="match status" value="1"/>
</dbReference>
<dbReference type="PROSITE" id="PS50404">
    <property type="entry name" value="GST_NTER"/>
    <property type="match status" value="1"/>
</dbReference>
<dbReference type="RefSeq" id="XP_026745756.1">
    <property type="nucleotide sequence ID" value="XM_026889955.1"/>
</dbReference>
<dbReference type="InterPro" id="IPR036249">
    <property type="entry name" value="Thioredoxin-like_sf"/>
</dbReference>
<dbReference type="Gene3D" id="1.20.1050.10">
    <property type="match status" value="1"/>
</dbReference>
<dbReference type="RefSeq" id="XP_026745759.1">
    <property type="nucleotide sequence ID" value="XM_026889958.1"/>
</dbReference>
<evidence type="ECO:0000313" key="4">
    <source>
        <dbReference type="Proteomes" id="UP000322000"/>
    </source>
</evidence>
<dbReference type="RefSeq" id="XP_026745755.1">
    <property type="nucleotide sequence ID" value="XM_026889954.1"/>
</dbReference>
<evidence type="ECO:0000313" key="8">
    <source>
        <dbReference type="RefSeq" id="XP_026745758.1"/>
    </source>
</evidence>
<protein>
    <submittedName>
        <fullName evidence="5 6">Glutathione S-transferase 1-1-like</fullName>
    </submittedName>
</protein>
<feature type="domain" description="GST N-terminal" evidence="2">
    <location>
        <begin position="1"/>
        <end position="82"/>
    </location>
</feature>
<evidence type="ECO:0000259" key="2">
    <source>
        <dbReference type="PROSITE" id="PS50404"/>
    </source>
</evidence>
<dbReference type="Pfam" id="PF02798">
    <property type="entry name" value="GST_N"/>
    <property type="match status" value="1"/>
</dbReference>
<dbReference type="CDD" id="cd03177">
    <property type="entry name" value="GST_C_Delta_Epsilon"/>
    <property type="match status" value="1"/>
</dbReference>
<proteinExistence type="inferred from homology"/>
<evidence type="ECO:0000313" key="5">
    <source>
        <dbReference type="RefSeq" id="XP_026745755.1"/>
    </source>
</evidence>
<dbReference type="FunFam" id="1.20.1050.10:FF:000007">
    <property type="entry name" value="Glutathione S-transferase 1-1"/>
    <property type="match status" value="1"/>
</dbReference>
<dbReference type="GO" id="GO:0004364">
    <property type="term" value="F:glutathione transferase activity"/>
    <property type="evidence" value="ECO:0007669"/>
    <property type="project" value="TreeGrafter"/>
</dbReference>
<name>A0A7E5WY25_TRINI</name>
<dbReference type="SFLD" id="SFLDS00019">
    <property type="entry name" value="Glutathione_Transferase_(cytos"/>
    <property type="match status" value="1"/>
</dbReference>
<dbReference type="PANTHER" id="PTHR43969:SF7">
    <property type="entry name" value="GST-CONTAINING FLYWCH ZINC-FINGER PROTEIN"/>
    <property type="match status" value="1"/>
</dbReference>
<dbReference type="OrthoDB" id="4951845at2759"/>
<dbReference type="SUPFAM" id="SSF47616">
    <property type="entry name" value="GST C-terminal domain-like"/>
    <property type="match status" value="1"/>
</dbReference>
<dbReference type="InterPro" id="IPR040079">
    <property type="entry name" value="Glutathione_S-Trfase"/>
</dbReference>
<comment type="similarity">
    <text evidence="1">Belongs to the GST superfamily.</text>
</comment>
<organism evidence="4 5">
    <name type="scientific">Trichoplusia ni</name>
    <name type="common">Cabbage looper</name>
    <dbReference type="NCBI Taxonomy" id="7111"/>
    <lineage>
        <taxon>Eukaryota</taxon>
        <taxon>Metazoa</taxon>
        <taxon>Ecdysozoa</taxon>
        <taxon>Arthropoda</taxon>
        <taxon>Hexapoda</taxon>
        <taxon>Insecta</taxon>
        <taxon>Pterygota</taxon>
        <taxon>Neoptera</taxon>
        <taxon>Endopterygota</taxon>
        <taxon>Lepidoptera</taxon>
        <taxon>Glossata</taxon>
        <taxon>Ditrysia</taxon>
        <taxon>Noctuoidea</taxon>
        <taxon>Noctuidae</taxon>
        <taxon>Plusiinae</taxon>
        <taxon>Trichoplusia</taxon>
    </lineage>
</organism>
<evidence type="ECO:0000259" key="3">
    <source>
        <dbReference type="PROSITE" id="PS50405"/>
    </source>
</evidence>
<evidence type="ECO:0000313" key="7">
    <source>
        <dbReference type="RefSeq" id="XP_026745757.1"/>
    </source>
</evidence>
<dbReference type="AlphaFoldDB" id="A0A7E5WY25"/>
<accession>A0A7E5WY25</accession>
<dbReference type="PROSITE" id="PS50405">
    <property type="entry name" value="GST_CTER"/>
    <property type="match status" value="1"/>
</dbReference>
<dbReference type="GO" id="GO:0006749">
    <property type="term" value="P:glutathione metabolic process"/>
    <property type="evidence" value="ECO:0007669"/>
    <property type="project" value="TreeGrafter"/>
</dbReference>
<keyword evidence="4" id="KW-1185">Reference proteome</keyword>
<dbReference type="RefSeq" id="XP_026745757.1">
    <property type="nucleotide sequence ID" value="XM_026889956.1"/>
</dbReference>
<evidence type="ECO:0000313" key="6">
    <source>
        <dbReference type="RefSeq" id="XP_026745756.1"/>
    </source>
</evidence>
<sequence>MGLKLYSVSDGPPSLSCRQVLAALDVPFELVDVIFNNGEHMTEEYAKMNPQKEIPVLDDDGFFLSESVAIMQYICDKYKPGSSLYPTDPKARAIVNQRLLFNLTTYYANVAPYTMAPIFFAYERTPEGLKRVHMALEVFETYLTRLGSSYAAGDQLTIADFPLINTTMTLEAVGVDFSKYAKINQWYNNFKNNHPDLWKISAAGMKEIKHFDANPPDLSHLNHPIHPARKQKA</sequence>
<dbReference type="PROSITE" id="PS51354">
    <property type="entry name" value="GLUTAREDOXIN_2"/>
    <property type="match status" value="1"/>
</dbReference>
<evidence type="ECO:0000313" key="9">
    <source>
        <dbReference type="RefSeq" id="XP_026745759.1"/>
    </source>
</evidence>
<dbReference type="RefSeq" id="XP_026745758.1">
    <property type="nucleotide sequence ID" value="XM_026889957.1"/>
</dbReference>
<dbReference type="InterPro" id="IPR004046">
    <property type="entry name" value="GST_C"/>
</dbReference>
<dbReference type="GeneID" id="113507103"/>
<dbReference type="InterPro" id="IPR010987">
    <property type="entry name" value="Glutathione-S-Trfase_C-like"/>
</dbReference>